<evidence type="ECO:0000256" key="2">
    <source>
        <dbReference type="ARBA" id="ARBA00022676"/>
    </source>
</evidence>
<dbReference type="Gene3D" id="3.40.50.11660">
    <property type="entry name" value="Glycosyl transferase family 10, C-terminal domain"/>
    <property type="match status" value="1"/>
</dbReference>
<feature type="domain" description="Fucosyltransferase C-terminal" evidence="4">
    <location>
        <begin position="122"/>
        <end position="231"/>
    </location>
</feature>
<evidence type="ECO:0000256" key="3">
    <source>
        <dbReference type="ARBA" id="ARBA00022679"/>
    </source>
</evidence>
<dbReference type="GO" id="GO:0046920">
    <property type="term" value="F:alpha-(1-&gt;3)-fucosyltransferase activity"/>
    <property type="evidence" value="ECO:0007669"/>
    <property type="project" value="TreeGrafter"/>
</dbReference>
<evidence type="ECO:0000313" key="5">
    <source>
        <dbReference type="EMBL" id="QHT99464.1"/>
    </source>
</evidence>
<name>A0A6C0J1C3_9ZZZZ</name>
<evidence type="ECO:0000256" key="1">
    <source>
        <dbReference type="ARBA" id="ARBA00008919"/>
    </source>
</evidence>
<dbReference type="PANTHER" id="PTHR11929">
    <property type="entry name" value="ALPHA- 1,3 -FUCOSYLTRANSFERASE"/>
    <property type="match status" value="1"/>
</dbReference>
<dbReference type="PANTHER" id="PTHR11929:SF194">
    <property type="entry name" value="ALPHA-(1,3)-FUCOSYLTRANSFERASE 10"/>
    <property type="match status" value="1"/>
</dbReference>
<dbReference type="GO" id="GO:0016020">
    <property type="term" value="C:membrane"/>
    <property type="evidence" value="ECO:0007669"/>
    <property type="project" value="InterPro"/>
</dbReference>
<accession>A0A6C0J1C3</accession>
<proteinExistence type="inferred from homology"/>
<dbReference type="SUPFAM" id="SSF53756">
    <property type="entry name" value="UDP-Glycosyltransferase/glycogen phosphorylase"/>
    <property type="match status" value="1"/>
</dbReference>
<organism evidence="5">
    <name type="scientific">viral metagenome</name>
    <dbReference type="NCBI Taxonomy" id="1070528"/>
    <lineage>
        <taxon>unclassified sequences</taxon>
        <taxon>metagenomes</taxon>
        <taxon>organismal metagenomes</taxon>
    </lineage>
</organism>
<comment type="similarity">
    <text evidence="1">Belongs to the glycosyltransferase 10 family.</text>
</comment>
<dbReference type="InterPro" id="IPR038577">
    <property type="entry name" value="GT10-like_C_sf"/>
</dbReference>
<protein>
    <recommendedName>
        <fullName evidence="4">Fucosyltransferase C-terminal domain-containing protein</fullName>
    </recommendedName>
</protein>
<keyword evidence="3" id="KW-0808">Transferase</keyword>
<reference evidence="5" key="1">
    <citation type="journal article" date="2020" name="Nature">
        <title>Giant virus diversity and host interactions through global metagenomics.</title>
        <authorList>
            <person name="Schulz F."/>
            <person name="Roux S."/>
            <person name="Paez-Espino D."/>
            <person name="Jungbluth S."/>
            <person name="Walsh D.A."/>
            <person name="Denef V.J."/>
            <person name="McMahon K.D."/>
            <person name="Konstantinidis K.T."/>
            <person name="Eloe-Fadrosh E.A."/>
            <person name="Kyrpides N.C."/>
            <person name="Woyke T."/>
        </authorList>
    </citation>
    <scope>NUCLEOTIDE SEQUENCE</scope>
    <source>
        <strain evidence="5">GVMAG-M-3300025699-48</strain>
    </source>
</reference>
<dbReference type="InterPro" id="IPR001503">
    <property type="entry name" value="Glyco_trans_10"/>
</dbReference>
<evidence type="ECO:0000259" key="4">
    <source>
        <dbReference type="Pfam" id="PF00852"/>
    </source>
</evidence>
<sequence>MSLIRIRIFADFCDSIQAKKYIDKISYYNDDKIYITDDDEYTHVIIWNTAMPNIREGIPKENVIGFAYEPLVYLRLTQDFIDYAIKHIHRYYIGDVYNLPAPFVEKNGYLLYNMRLKELKPKNNRMSIIISQKLHQEGHKYRHVLANAILKTDLPIDIYGRGCGFDVYDQSDTRLKGIFERYEPYDGYSFHICIENVGSNHYFSEKIINPLLMNVVPVYLGCVNIEKYFPNNIVKLTGDVTADMLLITDIMNNPYNYRKNIDIDEIEKKVSLKHNVEELFE</sequence>
<dbReference type="InterPro" id="IPR055270">
    <property type="entry name" value="Glyco_tran_10_C"/>
</dbReference>
<keyword evidence="2" id="KW-0328">Glycosyltransferase</keyword>
<dbReference type="AlphaFoldDB" id="A0A6C0J1C3"/>
<dbReference type="EMBL" id="MN740308">
    <property type="protein sequence ID" value="QHT99464.1"/>
    <property type="molecule type" value="Genomic_DNA"/>
</dbReference>
<dbReference type="Pfam" id="PF00852">
    <property type="entry name" value="Glyco_transf_10"/>
    <property type="match status" value="1"/>
</dbReference>